<feature type="domain" description="2Fe-2S ferredoxin-type" evidence="8">
    <location>
        <begin position="230"/>
        <end position="315"/>
    </location>
</feature>
<evidence type="ECO:0000256" key="2">
    <source>
        <dbReference type="ARBA" id="ARBA00022630"/>
    </source>
</evidence>
<evidence type="ECO:0000256" key="1">
    <source>
        <dbReference type="ARBA" id="ARBA00001974"/>
    </source>
</evidence>
<dbReference type="Pfam" id="PF00111">
    <property type="entry name" value="Fer2"/>
    <property type="match status" value="1"/>
</dbReference>
<dbReference type="InterPro" id="IPR012675">
    <property type="entry name" value="Beta-grasp_dom_sf"/>
</dbReference>
<dbReference type="PROSITE" id="PS51085">
    <property type="entry name" value="2FE2S_FER_2"/>
    <property type="match status" value="1"/>
</dbReference>
<dbReference type="InterPro" id="IPR039261">
    <property type="entry name" value="FNR_nucleotide-bd"/>
</dbReference>
<keyword evidence="2" id="KW-0285">Flavoprotein</keyword>
<keyword evidence="11" id="KW-1185">Reference proteome</keyword>
<dbReference type="InterPro" id="IPR017938">
    <property type="entry name" value="Riboflavin_synthase-like_b-brl"/>
</dbReference>
<dbReference type="EMBL" id="CP091139">
    <property type="protein sequence ID" value="UUT34698.1"/>
    <property type="molecule type" value="Genomic_DNA"/>
</dbReference>
<proteinExistence type="predicted"/>
<feature type="domain" description="FAD-binding FR-type" evidence="9">
    <location>
        <begin position="3"/>
        <end position="105"/>
    </location>
</feature>
<dbReference type="SUPFAM" id="SSF52343">
    <property type="entry name" value="Ferredoxin reductase-like, C-terminal NADP-linked domain"/>
    <property type="match status" value="1"/>
</dbReference>
<dbReference type="InterPro" id="IPR006058">
    <property type="entry name" value="2Fe2S_fd_BS"/>
</dbReference>
<gene>
    <name evidence="10" type="ORF">L2X98_29950</name>
</gene>
<dbReference type="SUPFAM" id="SSF54292">
    <property type="entry name" value="2Fe-2S ferredoxin-like"/>
    <property type="match status" value="1"/>
</dbReference>
<dbReference type="PROSITE" id="PS51384">
    <property type="entry name" value="FAD_FR"/>
    <property type="match status" value="1"/>
</dbReference>
<keyword evidence="7" id="KW-0411">Iron-sulfur</keyword>
<protein>
    <submittedName>
        <fullName evidence="10">PDR/VanB family oxidoreductase</fullName>
    </submittedName>
</protein>
<keyword evidence="5" id="KW-0560">Oxidoreductase</keyword>
<dbReference type="SUPFAM" id="SSF63380">
    <property type="entry name" value="Riboflavin synthase domain-like"/>
    <property type="match status" value="1"/>
</dbReference>
<keyword evidence="3" id="KW-0001">2Fe-2S</keyword>
<organism evidence="10 11">
    <name type="scientific">Microbacterium elymi</name>
    <dbReference type="NCBI Taxonomy" id="2909587"/>
    <lineage>
        <taxon>Bacteria</taxon>
        <taxon>Bacillati</taxon>
        <taxon>Actinomycetota</taxon>
        <taxon>Actinomycetes</taxon>
        <taxon>Micrococcales</taxon>
        <taxon>Microbacteriaceae</taxon>
        <taxon>Microbacterium</taxon>
    </lineage>
</organism>
<evidence type="ECO:0000259" key="8">
    <source>
        <dbReference type="PROSITE" id="PS51085"/>
    </source>
</evidence>
<dbReference type="PANTHER" id="PTHR47354:SF1">
    <property type="entry name" value="CARNITINE MONOOXYGENASE REDUCTASE SUBUNIT"/>
    <property type="match status" value="1"/>
</dbReference>
<evidence type="ECO:0000256" key="7">
    <source>
        <dbReference type="ARBA" id="ARBA00023014"/>
    </source>
</evidence>
<dbReference type="CDD" id="cd06185">
    <property type="entry name" value="PDR_like"/>
    <property type="match status" value="1"/>
</dbReference>
<reference evidence="10" key="1">
    <citation type="submission" date="2022-01" db="EMBL/GenBank/DDBJ databases">
        <title>Microbacterium eymi and Microbacterium rhizovicinus sp. nov., isolated from the rhizospheric soil of Elymus tsukushiensis, a plant native to the Dokdo Islands, Republic of Korea.</title>
        <authorList>
            <person name="Hwang Y.J."/>
        </authorList>
    </citation>
    <scope>NUCLEOTIDE SEQUENCE</scope>
    <source>
        <strain evidence="10">KUDC0405</strain>
    </source>
</reference>
<dbReference type="InterPro" id="IPR036010">
    <property type="entry name" value="2Fe-2S_ferredoxin-like_sf"/>
</dbReference>
<evidence type="ECO:0000256" key="4">
    <source>
        <dbReference type="ARBA" id="ARBA00022723"/>
    </source>
</evidence>
<keyword evidence="4" id="KW-0479">Metal-binding</keyword>
<dbReference type="CDD" id="cd00207">
    <property type="entry name" value="fer2"/>
    <property type="match status" value="1"/>
</dbReference>
<dbReference type="Proteomes" id="UP001054811">
    <property type="component" value="Chromosome"/>
</dbReference>
<dbReference type="PRINTS" id="PR00409">
    <property type="entry name" value="PHDIOXRDTASE"/>
</dbReference>
<dbReference type="Gene3D" id="2.40.30.10">
    <property type="entry name" value="Translation factors"/>
    <property type="match status" value="1"/>
</dbReference>
<sequence length="315" mass="34079">MSEPMLTVTVAQADEVVSGVRRFVLVRPDGRELPAWGPGAHIDLMLRGNLVRQYSLCGDPTDRTRWEIAVLLENVSTGGSGHLHKEVAVGDTILARGPRNHFELYQADQYVFIAGGIGITPLLPMIAHADRHGTTWTLHFAGRSRATMPYLHELSARFGAHIEAYPSDEGRRLSLDEAVGAAPASASVYACGPERLLSGVDAAAQGRPPGTVHLERFAPKPIEPRPNTAFTVELEASQLQLPVPRDRSILDVVRQAGIDVESSCEEGTCGTCETVVLEGALDHRDSVLSAFEQDLGDTMMICVSRACGKRLVLDL</sequence>
<dbReference type="RefSeq" id="WP_259611224.1">
    <property type="nucleotide sequence ID" value="NZ_CP091139.2"/>
</dbReference>
<evidence type="ECO:0000256" key="5">
    <source>
        <dbReference type="ARBA" id="ARBA00023002"/>
    </source>
</evidence>
<comment type="cofactor">
    <cofactor evidence="1">
        <name>FAD</name>
        <dbReference type="ChEBI" id="CHEBI:57692"/>
    </cofactor>
</comment>
<dbReference type="Gene3D" id="3.10.20.30">
    <property type="match status" value="1"/>
</dbReference>
<dbReference type="PROSITE" id="PS00197">
    <property type="entry name" value="2FE2S_FER_1"/>
    <property type="match status" value="1"/>
</dbReference>
<evidence type="ECO:0000313" key="11">
    <source>
        <dbReference type="Proteomes" id="UP001054811"/>
    </source>
</evidence>
<dbReference type="Gene3D" id="3.40.50.80">
    <property type="entry name" value="Nucleotide-binding domain of ferredoxin-NADP reductase (FNR) module"/>
    <property type="match status" value="1"/>
</dbReference>
<evidence type="ECO:0000256" key="3">
    <source>
        <dbReference type="ARBA" id="ARBA00022714"/>
    </source>
</evidence>
<evidence type="ECO:0000259" key="9">
    <source>
        <dbReference type="PROSITE" id="PS51384"/>
    </source>
</evidence>
<dbReference type="InterPro" id="IPR050415">
    <property type="entry name" value="MRET"/>
</dbReference>
<dbReference type="PANTHER" id="PTHR47354">
    <property type="entry name" value="NADH OXIDOREDUCTASE HCR"/>
    <property type="match status" value="1"/>
</dbReference>
<dbReference type="InterPro" id="IPR017927">
    <property type="entry name" value="FAD-bd_FR_type"/>
</dbReference>
<dbReference type="InterPro" id="IPR001041">
    <property type="entry name" value="2Fe-2S_ferredoxin-type"/>
</dbReference>
<accession>A0ABY5NHS2</accession>
<evidence type="ECO:0000256" key="6">
    <source>
        <dbReference type="ARBA" id="ARBA00023004"/>
    </source>
</evidence>
<name>A0ABY5NHS2_9MICO</name>
<keyword evidence="6" id="KW-0408">Iron</keyword>
<evidence type="ECO:0000313" key="10">
    <source>
        <dbReference type="EMBL" id="UUT34698.1"/>
    </source>
</evidence>